<comment type="cofactor">
    <cofactor evidence="1">
        <name>Fe(2+)</name>
        <dbReference type="ChEBI" id="CHEBI:29033"/>
    </cofactor>
</comment>
<dbReference type="SUPFAM" id="SSF51197">
    <property type="entry name" value="Clavaminate synthase-like"/>
    <property type="match status" value="1"/>
</dbReference>
<organism evidence="3 5">
    <name type="scientific">Bradyrhizobium japonicum</name>
    <dbReference type="NCBI Taxonomy" id="375"/>
    <lineage>
        <taxon>Bacteria</taxon>
        <taxon>Pseudomonadati</taxon>
        <taxon>Pseudomonadota</taxon>
        <taxon>Alphaproteobacteria</taxon>
        <taxon>Hyphomicrobiales</taxon>
        <taxon>Nitrobacteraceae</taxon>
        <taxon>Bradyrhizobium</taxon>
    </lineage>
</organism>
<evidence type="ECO:0000313" key="6">
    <source>
        <dbReference type="Proteomes" id="UP000181962"/>
    </source>
</evidence>
<protein>
    <submittedName>
        <fullName evidence="3 4">Dioxygenase</fullName>
        <ecNumber evidence="4">1.14.11.46</ecNumber>
    </submittedName>
    <submittedName>
        <fullName evidence="2">Oxygenase</fullName>
    </submittedName>
</protein>
<dbReference type="PANTHER" id="PTHR20883">
    <property type="entry name" value="PHYTANOYL-COA DIOXYGENASE DOMAIN CONTAINING 1"/>
    <property type="match status" value="1"/>
</dbReference>
<evidence type="ECO:0000313" key="5">
    <source>
        <dbReference type="Proteomes" id="UP000030377"/>
    </source>
</evidence>
<dbReference type="AlphaFoldDB" id="A0A0A3XI82"/>
<reference evidence="3 5" key="1">
    <citation type="submission" date="2014-09" db="EMBL/GenBank/DDBJ databases">
        <title>Draft genome of Bradyrhizobium japonicum Is-34.</title>
        <authorList>
            <person name="Tsurumaru H."/>
            <person name="Yamakawa T."/>
            <person name="Hashimoto S."/>
            <person name="Okizaki K."/>
            <person name="Kanesaki Y."/>
            <person name="Yoshikawa H."/>
            <person name="Yajima S."/>
        </authorList>
    </citation>
    <scope>NUCLEOTIDE SEQUENCE [LARGE SCALE GENOMIC DNA]</scope>
    <source>
        <strain evidence="3 5">Is-34</strain>
    </source>
</reference>
<dbReference type="PANTHER" id="PTHR20883:SF48">
    <property type="entry name" value="ECTOINE DIOXYGENASE"/>
    <property type="match status" value="1"/>
</dbReference>
<dbReference type="EMBL" id="JBEPTQ010000002">
    <property type="protein sequence ID" value="MET4724623.1"/>
    <property type="molecule type" value="Genomic_DNA"/>
</dbReference>
<gene>
    <name evidence="4" type="ORF">ABIF63_008729</name>
    <name evidence="2" type="ORF">BKD09_40695</name>
    <name evidence="3" type="ORF">MA20_40715</name>
</gene>
<proteinExistence type="predicted"/>
<dbReference type="KEGG" id="bjp:RN69_37475"/>
<dbReference type="EC" id="1.14.11.46" evidence="4"/>
<dbReference type="RefSeq" id="WP_011084927.1">
    <property type="nucleotide sequence ID" value="NZ_BJNK01000048.1"/>
</dbReference>
<reference evidence="4 7" key="3">
    <citation type="submission" date="2024-06" db="EMBL/GenBank/DDBJ databases">
        <title>Genomic Encyclopedia of Type Strains, Phase V (KMG-V): Genome sequencing to study the core and pangenomes of soil and plant-associated prokaryotes.</title>
        <authorList>
            <person name="Whitman W."/>
        </authorList>
    </citation>
    <scope>NUCLEOTIDE SEQUENCE [LARGE SCALE GENOMIC DNA]</scope>
    <source>
        <strain evidence="4 7">USDA 160</strain>
    </source>
</reference>
<keyword evidence="7" id="KW-1185">Reference proteome</keyword>
<evidence type="ECO:0000313" key="7">
    <source>
        <dbReference type="Proteomes" id="UP001549291"/>
    </source>
</evidence>
<dbReference type="EMBL" id="JRPN01000036">
    <property type="protein sequence ID" value="KGT74117.1"/>
    <property type="molecule type" value="Genomic_DNA"/>
</dbReference>
<dbReference type="Proteomes" id="UP001549291">
    <property type="component" value="Unassembled WGS sequence"/>
</dbReference>
<evidence type="ECO:0000313" key="2">
    <source>
        <dbReference type="EMBL" id="APG14690.1"/>
    </source>
</evidence>
<evidence type="ECO:0000313" key="3">
    <source>
        <dbReference type="EMBL" id="KGT74117.1"/>
    </source>
</evidence>
<sequence length="259" mass="29996">MLTEAQQSKWNKDGYLRLEKFFDPAKRDKISRYVEEVARWDVSSDKWMLWFEKTSDSRKIISKAENFLDYHAPLRDALLADGRIRIAVETLLNEKTRMLKELLIFKYPDSGGYRPHQDIYHVPHKIPERMVHAIASIAVDDSGPGNGGLFFTPARHKEGMFPMDAGGVIHPEIAEAFAWEPVRLKAGDVFIFDDYAPHYSLPNKSDRSRRAIHLVFQRASTEGPTRTEYNRMKRAYNPPEEAVADLENLKRPNGIFYRN</sequence>
<dbReference type="OrthoDB" id="9791262at2"/>
<keyword evidence="3" id="KW-0223">Dioxygenase</keyword>
<dbReference type="GO" id="GO:0016706">
    <property type="term" value="F:2-oxoglutarate-dependent dioxygenase activity"/>
    <property type="evidence" value="ECO:0007669"/>
    <property type="project" value="UniProtKB-ARBA"/>
</dbReference>
<keyword evidence="4" id="KW-0560">Oxidoreductase</keyword>
<dbReference type="GO" id="GO:0005506">
    <property type="term" value="F:iron ion binding"/>
    <property type="evidence" value="ECO:0007669"/>
    <property type="project" value="UniProtKB-ARBA"/>
</dbReference>
<dbReference type="EMBL" id="CP017637">
    <property type="protein sequence ID" value="APG14690.1"/>
    <property type="molecule type" value="Genomic_DNA"/>
</dbReference>
<reference evidence="2 6" key="2">
    <citation type="submission" date="2016-11" db="EMBL/GenBank/DDBJ databases">
        <title>Complete Genome Sequence of Bradyrhizobium sp. strain J5, an isolated from soybean nodule in Hokkaido.</title>
        <authorList>
            <person name="Kanehara K."/>
        </authorList>
    </citation>
    <scope>NUCLEOTIDE SEQUENCE [LARGE SCALE GENOMIC DNA]</scope>
    <source>
        <strain evidence="2 6">J5</strain>
    </source>
</reference>
<dbReference type="STRING" id="375.BKD09_RS40695"/>
<dbReference type="Gene3D" id="2.60.120.620">
    <property type="entry name" value="q2cbj1_9rhob like domain"/>
    <property type="match status" value="1"/>
</dbReference>
<dbReference type="Proteomes" id="UP000030377">
    <property type="component" value="Unassembled WGS sequence"/>
</dbReference>
<dbReference type="InterPro" id="IPR008775">
    <property type="entry name" value="Phytyl_CoA_dOase-like"/>
</dbReference>
<name>A0A0A3XI82_BRAJP</name>
<dbReference type="GeneID" id="46489188"/>
<dbReference type="Proteomes" id="UP000181962">
    <property type="component" value="Chromosome"/>
</dbReference>
<evidence type="ECO:0000256" key="1">
    <source>
        <dbReference type="ARBA" id="ARBA00001954"/>
    </source>
</evidence>
<evidence type="ECO:0000313" key="4">
    <source>
        <dbReference type="EMBL" id="MET4724623.1"/>
    </source>
</evidence>
<dbReference type="PATRIC" id="fig|375.37.peg.7420"/>
<accession>A0A0A3XI82</accession>
<dbReference type="Pfam" id="PF05721">
    <property type="entry name" value="PhyH"/>
    <property type="match status" value="1"/>
</dbReference>